<gene>
    <name evidence="4" type="ORF">TRIP_B40234</name>
</gene>
<feature type="domain" description="Double zinc ribbon" evidence="3">
    <location>
        <begin position="7"/>
        <end position="73"/>
    </location>
</feature>
<dbReference type="EMBL" id="UPXX01000031">
    <property type="protein sequence ID" value="VBB46331.1"/>
    <property type="molecule type" value="Genomic_DNA"/>
</dbReference>
<organism evidence="4">
    <name type="scientific">Uncultured Desulfatiglans sp</name>
    <dbReference type="NCBI Taxonomy" id="1748965"/>
    <lineage>
        <taxon>Bacteria</taxon>
        <taxon>Pseudomonadati</taxon>
        <taxon>Thermodesulfobacteriota</taxon>
        <taxon>Desulfobacteria</taxon>
        <taxon>Desulfatiglandales</taxon>
        <taxon>Desulfatiglandaceae</taxon>
        <taxon>Desulfatiglans</taxon>
        <taxon>environmental samples</taxon>
    </lineage>
</organism>
<accession>A0A653AE49</accession>
<evidence type="ECO:0000256" key="1">
    <source>
        <dbReference type="ARBA" id="ARBA00008007"/>
    </source>
</evidence>
<evidence type="ECO:0000313" key="4">
    <source>
        <dbReference type="EMBL" id="VBB46331.1"/>
    </source>
</evidence>
<dbReference type="InterPro" id="IPR029057">
    <property type="entry name" value="PRTase-like"/>
</dbReference>
<dbReference type="SUPFAM" id="SSF53271">
    <property type="entry name" value="PRTase-like"/>
    <property type="match status" value="1"/>
</dbReference>
<comment type="similarity">
    <text evidence="1">Belongs to the ComF/GntX family.</text>
</comment>
<dbReference type="InterPro" id="IPR051910">
    <property type="entry name" value="ComF/GntX_DNA_util-trans"/>
</dbReference>
<dbReference type="Pfam" id="PF00156">
    <property type="entry name" value="Pribosyltran"/>
    <property type="match status" value="1"/>
</dbReference>
<dbReference type="PANTHER" id="PTHR47505:SF1">
    <property type="entry name" value="DNA UTILIZATION PROTEIN YHGH"/>
    <property type="match status" value="1"/>
</dbReference>
<evidence type="ECO:0000259" key="2">
    <source>
        <dbReference type="Pfam" id="PF00156"/>
    </source>
</evidence>
<proteinExistence type="inferred from homology"/>
<protein>
    <submittedName>
        <fullName evidence="4">ComF family protein</fullName>
    </submittedName>
</protein>
<name>A0A653AE49_UNCDX</name>
<dbReference type="Gene3D" id="3.40.50.2020">
    <property type="match status" value="1"/>
</dbReference>
<dbReference type="CDD" id="cd06223">
    <property type="entry name" value="PRTases_typeI"/>
    <property type="match status" value="1"/>
</dbReference>
<dbReference type="AlphaFoldDB" id="A0A653AE49"/>
<evidence type="ECO:0000259" key="3">
    <source>
        <dbReference type="Pfam" id="PF18912"/>
    </source>
</evidence>
<dbReference type="PANTHER" id="PTHR47505">
    <property type="entry name" value="DNA UTILIZATION PROTEIN YHGH"/>
    <property type="match status" value="1"/>
</dbReference>
<feature type="domain" description="Phosphoribosyltransferase" evidence="2">
    <location>
        <begin position="150"/>
        <end position="242"/>
    </location>
</feature>
<dbReference type="InterPro" id="IPR000836">
    <property type="entry name" value="PRTase_dom"/>
</dbReference>
<sequence>MNPFEALVRMIYPPKCVVCGAFIEDEKPPADRPYPLFCRSCLARWEPLSSPVCTCCGLPFSGPRQNDHLCGECTRKPPCFDALRAPFIYGETLTKAVHAFKYRGQEHLAKPFGRLLADYAARWLEASPPLLVMPVPLHPRRLRERGFNQSLLLARPVAKRLQADLDFLALTRVRYTQTQTGLGHADRRENVHEAFFLKRPASVKGRDVLLVDDVATTGNTLNECARILKKAGAWSVKALTLARAV</sequence>
<dbReference type="InterPro" id="IPR044005">
    <property type="entry name" value="DZR_2"/>
</dbReference>
<reference evidence="4" key="1">
    <citation type="submission" date="2018-07" db="EMBL/GenBank/DDBJ databases">
        <authorList>
            <consortium name="Genoscope - CEA"/>
            <person name="William W."/>
        </authorList>
    </citation>
    <scope>NUCLEOTIDE SEQUENCE</scope>
    <source>
        <strain evidence="4">IK1</strain>
    </source>
</reference>
<dbReference type="Pfam" id="PF18912">
    <property type="entry name" value="DZR_2"/>
    <property type="match status" value="1"/>
</dbReference>